<dbReference type="Proteomes" id="UP001156691">
    <property type="component" value="Unassembled WGS sequence"/>
</dbReference>
<keyword evidence="1" id="KW-0812">Transmembrane</keyword>
<sequence>MAVGYVGYQMVVTNCPVTLPVVLLVLGVVPIVYLALMYLAFVSQD</sequence>
<keyword evidence="3" id="KW-1185">Reference proteome</keyword>
<reference evidence="3" key="1">
    <citation type="journal article" date="2019" name="Int. J. Syst. Evol. Microbiol.">
        <title>The Global Catalogue of Microorganisms (GCM) 10K type strain sequencing project: providing services to taxonomists for standard genome sequencing and annotation.</title>
        <authorList>
            <consortium name="The Broad Institute Genomics Platform"/>
            <consortium name="The Broad Institute Genome Sequencing Center for Infectious Disease"/>
            <person name="Wu L."/>
            <person name="Ma J."/>
        </authorList>
    </citation>
    <scope>NUCLEOTIDE SEQUENCE [LARGE SCALE GENOMIC DNA]</scope>
    <source>
        <strain evidence="3">NBRC 112416</strain>
    </source>
</reference>
<organism evidence="2 3">
    <name type="scientific">Devosia nitrariae</name>
    <dbReference type="NCBI Taxonomy" id="2071872"/>
    <lineage>
        <taxon>Bacteria</taxon>
        <taxon>Pseudomonadati</taxon>
        <taxon>Pseudomonadota</taxon>
        <taxon>Alphaproteobacteria</taxon>
        <taxon>Hyphomicrobiales</taxon>
        <taxon>Devosiaceae</taxon>
        <taxon>Devosia</taxon>
    </lineage>
</organism>
<proteinExistence type="predicted"/>
<name>A0ABQ5W9D6_9HYPH</name>
<keyword evidence="1" id="KW-1133">Transmembrane helix</keyword>
<protein>
    <submittedName>
        <fullName evidence="2">Uncharacterized protein</fullName>
    </submittedName>
</protein>
<keyword evidence="1" id="KW-0472">Membrane</keyword>
<comment type="caution">
    <text evidence="2">The sequence shown here is derived from an EMBL/GenBank/DDBJ whole genome shotgun (WGS) entry which is preliminary data.</text>
</comment>
<accession>A0ABQ5W9D6</accession>
<evidence type="ECO:0000313" key="2">
    <source>
        <dbReference type="EMBL" id="GLQ56592.1"/>
    </source>
</evidence>
<feature type="transmembrane region" description="Helical" evidence="1">
    <location>
        <begin position="20"/>
        <end position="41"/>
    </location>
</feature>
<evidence type="ECO:0000313" key="3">
    <source>
        <dbReference type="Proteomes" id="UP001156691"/>
    </source>
</evidence>
<evidence type="ECO:0000256" key="1">
    <source>
        <dbReference type="SAM" id="Phobius"/>
    </source>
</evidence>
<dbReference type="EMBL" id="BSNS01000020">
    <property type="protein sequence ID" value="GLQ56592.1"/>
    <property type="molecule type" value="Genomic_DNA"/>
</dbReference>
<gene>
    <name evidence="2" type="ORF">GCM10010862_38510</name>
</gene>
<dbReference type="RefSeq" id="WP_284341984.1">
    <property type="nucleotide sequence ID" value="NZ_BSNS01000020.1"/>
</dbReference>